<gene>
    <name evidence="4" type="ORF">A7978_05825</name>
</gene>
<dbReference type="EMBL" id="CP015633">
    <property type="protein sequence ID" value="ANF34553.1"/>
    <property type="molecule type" value="Genomic_DNA"/>
</dbReference>
<proteinExistence type="predicted"/>
<evidence type="ECO:0000256" key="2">
    <source>
        <dbReference type="SAM" id="MobiDB-lite"/>
    </source>
</evidence>
<keyword evidence="4" id="KW-0614">Plasmid</keyword>
<accession>A0A172XD58</accession>
<sequence>MKRSILSVCMLTLLCLLSCDINALNELLDKSREKFVEENKKLKDLKSRKENQEIKEEQVDIVVKSEEGVKINQKNLQEKGIEIELKEERPKESVGQQQSISQDNRLTEEEESYLVSYDNEVDEINSKVSSKLVTIEAMHSEVSASLSEIESMQANIIKANSDLDRARGSSGNGIDQNVKIKLHQAIEKVKSSRNIAMVWYKEQFNALENAKSYAEHAKNSTESALRHLAQIRSNGYYYVGFVVDSISKAKTSLSSAGSIFKQVETNLDSLRASMDQAKKDFADLKGAYEALGFDKK</sequence>
<feature type="coiled-coil region" evidence="1">
    <location>
        <begin position="260"/>
        <end position="287"/>
    </location>
</feature>
<evidence type="ECO:0000313" key="4">
    <source>
        <dbReference type="EMBL" id="ANF34553.1"/>
    </source>
</evidence>
<evidence type="ECO:0000256" key="3">
    <source>
        <dbReference type="SAM" id="SignalP"/>
    </source>
</evidence>
<keyword evidence="1" id="KW-0175">Coiled coil</keyword>
<protein>
    <recommendedName>
        <fullName evidence="6">Cytosolic protein</fullName>
    </recommendedName>
</protein>
<name>A0A172XD58_BORTU</name>
<feature type="compositionally biased region" description="Polar residues" evidence="2">
    <location>
        <begin position="94"/>
        <end position="104"/>
    </location>
</feature>
<evidence type="ECO:0000313" key="5">
    <source>
        <dbReference type="Proteomes" id="UP000264231"/>
    </source>
</evidence>
<dbReference type="Proteomes" id="UP000264231">
    <property type="component" value="Plasmid lp31"/>
</dbReference>
<feature type="region of interest" description="Disordered" evidence="2">
    <location>
        <begin position="87"/>
        <end position="107"/>
    </location>
</feature>
<evidence type="ECO:0008006" key="6">
    <source>
        <dbReference type="Google" id="ProtNLM"/>
    </source>
</evidence>
<geneLocation type="plasmid" evidence="4 5">
    <name>lp31</name>
</geneLocation>
<keyword evidence="3" id="KW-0732">Signal</keyword>
<dbReference type="AlphaFoldDB" id="A0A172XD58"/>
<feature type="chain" id="PRO_5008003362" description="Cytosolic protein" evidence="3">
    <location>
        <begin position="24"/>
        <end position="296"/>
    </location>
</feature>
<reference evidence="4 5" key="1">
    <citation type="submission" date="2016-05" db="EMBL/GenBank/DDBJ databases">
        <title>Chromosome and linear plasmid sequence of a 2015 human isolate of tick-borne relapsing fever spirochete, Borrelia turicatae.</title>
        <authorList>
            <person name="Kingry L.C."/>
            <person name="Dhwani B."/>
            <person name="Replogle A."/>
            <person name="Sexton C."/>
            <person name="Rowe L."/>
            <person name="Stermole B.M."/>
            <person name="Christensen A.M."/>
            <person name="Schriefer M.E."/>
        </authorList>
    </citation>
    <scope>NUCLEOTIDE SEQUENCE [LARGE SCALE GENOMIC DNA]</scope>
    <source>
        <strain evidence="4 5">BTE5EL</strain>
        <plasmid evidence="4 5">lp31</plasmid>
    </source>
</reference>
<dbReference type="RefSeq" id="WP_119024464.1">
    <property type="nucleotide sequence ID" value="NZ_CP015633.1"/>
</dbReference>
<organism evidence="4 5">
    <name type="scientific">Borrelia turicatae</name>
    <dbReference type="NCBI Taxonomy" id="142"/>
    <lineage>
        <taxon>Bacteria</taxon>
        <taxon>Pseudomonadati</taxon>
        <taxon>Spirochaetota</taxon>
        <taxon>Spirochaetia</taxon>
        <taxon>Spirochaetales</taxon>
        <taxon>Borreliaceae</taxon>
        <taxon>Borrelia</taxon>
    </lineage>
</organism>
<feature type="coiled-coil region" evidence="1">
    <location>
        <begin position="21"/>
        <end position="55"/>
    </location>
</feature>
<evidence type="ECO:0000256" key="1">
    <source>
        <dbReference type="SAM" id="Coils"/>
    </source>
</evidence>
<feature type="signal peptide" evidence="3">
    <location>
        <begin position="1"/>
        <end position="23"/>
    </location>
</feature>